<dbReference type="Proteomes" id="UP000199391">
    <property type="component" value="Unassembled WGS sequence"/>
</dbReference>
<dbReference type="NCBIfam" id="TIGR02914">
    <property type="entry name" value="EpsI_fam"/>
    <property type="match status" value="1"/>
</dbReference>
<evidence type="ECO:0000256" key="1">
    <source>
        <dbReference type="SAM" id="SignalP"/>
    </source>
</evidence>
<dbReference type="Pfam" id="PF11984">
    <property type="entry name" value="DUF3485"/>
    <property type="match status" value="1"/>
</dbReference>
<dbReference type="STRING" id="1035707.SAMN05216552_100710"/>
<reference evidence="4" key="1">
    <citation type="submission" date="2016-10" db="EMBL/GenBank/DDBJ databases">
        <authorList>
            <person name="Varghese N."/>
            <person name="Submissions S."/>
        </authorList>
    </citation>
    <scope>NUCLEOTIDE SEQUENCE [LARGE SCALE GENOMIC DNA]</scope>
    <source>
        <strain evidence="4">CGMCC 1.11014</strain>
    </source>
</reference>
<gene>
    <name evidence="3" type="ORF">SAMN05216552_100710</name>
</gene>
<dbReference type="AlphaFoldDB" id="A0A1I7I0S8"/>
<protein>
    <submittedName>
        <fullName evidence="3">EpsI family protein</fullName>
    </submittedName>
</protein>
<dbReference type="EMBL" id="FPBO01000007">
    <property type="protein sequence ID" value="SFU66558.1"/>
    <property type="molecule type" value="Genomic_DNA"/>
</dbReference>
<dbReference type="OrthoDB" id="8583485at2"/>
<evidence type="ECO:0000313" key="3">
    <source>
        <dbReference type="EMBL" id="SFU66558.1"/>
    </source>
</evidence>
<evidence type="ECO:0000313" key="4">
    <source>
        <dbReference type="Proteomes" id="UP000199391"/>
    </source>
</evidence>
<name>A0A1I7I0S8_9BURK</name>
<feature type="signal peptide" evidence="1">
    <location>
        <begin position="1"/>
        <end position="22"/>
    </location>
</feature>
<dbReference type="InterPro" id="IPR014263">
    <property type="entry name" value="Methanolan_biosynth_EpsI"/>
</dbReference>
<organism evidence="3 4">
    <name type="scientific">Pseudoduganella namucuonensis</name>
    <dbReference type="NCBI Taxonomy" id="1035707"/>
    <lineage>
        <taxon>Bacteria</taxon>
        <taxon>Pseudomonadati</taxon>
        <taxon>Pseudomonadota</taxon>
        <taxon>Betaproteobacteria</taxon>
        <taxon>Burkholderiales</taxon>
        <taxon>Oxalobacteraceae</taxon>
        <taxon>Telluria group</taxon>
        <taxon>Pseudoduganella</taxon>
    </lineage>
</organism>
<proteinExistence type="predicted"/>
<keyword evidence="4" id="KW-1185">Reference proteome</keyword>
<feature type="chain" id="PRO_5011711431" evidence="1">
    <location>
        <begin position="23"/>
        <end position="232"/>
    </location>
</feature>
<sequence>MRTAIVTSAVLCALMLSAGALSRHLTPTVKMADSGERFQLGAIVPQRFGDWSVDASIVPLQVDPATQATLDKIYNQTLSRTYVDAAGQRVMLSLAYGGDQSDTMAVHKPEVCYTAQGFEVSRQRHDTLATGDGAIPVKRLFAVSGQRQEPITYWITVGDKAIKPGLDQKLQQLRYGLSGTVPDGMLVRVSTIGGDTDAAYRVQDRFINDLLRALNGKDRVRLVGVPAQHSQG</sequence>
<evidence type="ECO:0000259" key="2">
    <source>
        <dbReference type="Pfam" id="PF11984"/>
    </source>
</evidence>
<keyword evidence="1" id="KW-0732">Signal</keyword>
<dbReference type="InterPro" id="IPR054653">
    <property type="entry name" value="EpsI_type_B_pred"/>
</dbReference>
<dbReference type="RefSeq" id="WP_093555462.1">
    <property type="nucleotide sequence ID" value="NZ_FPBO01000007.1"/>
</dbReference>
<dbReference type="NCBIfam" id="NF045609">
    <property type="entry name" value="EpsI_type_B"/>
    <property type="match status" value="1"/>
</dbReference>
<accession>A0A1I7I0S8</accession>
<feature type="domain" description="Methanolan biosynthesis EpsI" evidence="2">
    <location>
        <begin position="10"/>
        <end position="215"/>
    </location>
</feature>